<proteinExistence type="inferred from homology"/>
<dbReference type="Gene3D" id="1.20.1600.10">
    <property type="entry name" value="Outer membrane efflux proteins (OEP)"/>
    <property type="match status" value="1"/>
</dbReference>
<keyword evidence="2" id="KW-0732">Signal</keyword>
<keyword evidence="4" id="KW-1185">Reference proteome</keyword>
<dbReference type="Pfam" id="PF02321">
    <property type="entry name" value="OEP"/>
    <property type="match status" value="2"/>
</dbReference>
<evidence type="ECO:0000256" key="1">
    <source>
        <dbReference type="ARBA" id="ARBA00007613"/>
    </source>
</evidence>
<dbReference type="PANTHER" id="PTHR30203:SF24">
    <property type="entry name" value="BLR4935 PROTEIN"/>
    <property type="match status" value="1"/>
</dbReference>
<dbReference type="GO" id="GO:0015562">
    <property type="term" value="F:efflux transmembrane transporter activity"/>
    <property type="evidence" value="ECO:0007669"/>
    <property type="project" value="InterPro"/>
</dbReference>
<dbReference type="SUPFAM" id="SSF56954">
    <property type="entry name" value="Outer membrane efflux proteins (OEP)"/>
    <property type="match status" value="1"/>
</dbReference>
<dbReference type="OrthoDB" id="9772909at2"/>
<evidence type="ECO:0000256" key="2">
    <source>
        <dbReference type="SAM" id="SignalP"/>
    </source>
</evidence>
<accession>A0A6C2D5E5</accession>
<protein>
    <submittedName>
        <fullName evidence="3">TolC family protein</fullName>
    </submittedName>
</protein>
<dbReference type="Proteomes" id="UP000389128">
    <property type="component" value="Unassembled WGS sequence"/>
</dbReference>
<dbReference type="InterPro" id="IPR010131">
    <property type="entry name" value="MdtP/NodT-like"/>
</dbReference>
<comment type="similarity">
    <text evidence="1">Belongs to the outer membrane factor (OMF) (TC 1.B.17) family.</text>
</comment>
<reference evidence="3 4" key="1">
    <citation type="submission" date="2019-01" db="EMBL/GenBank/DDBJ databases">
        <title>Zoogloea oleivorans genome sequencing and assembly.</title>
        <authorList>
            <person name="Tancsics A."/>
            <person name="Farkas M."/>
            <person name="Kriszt B."/>
            <person name="Maroti G."/>
            <person name="Horvath B."/>
        </authorList>
    </citation>
    <scope>NUCLEOTIDE SEQUENCE [LARGE SCALE GENOMIC DNA]</scope>
    <source>
        <strain evidence="3 4">Buc</strain>
    </source>
</reference>
<evidence type="ECO:0000313" key="4">
    <source>
        <dbReference type="Proteomes" id="UP000389128"/>
    </source>
</evidence>
<dbReference type="AlphaFoldDB" id="A0A6C2D5E5"/>
<dbReference type="EMBL" id="SDKK01000004">
    <property type="protein sequence ID" value="TYC60832.1"/>
    <property type="molecule type" value="Genomic_DNA"/>
</dbReference>
<gene>
    <name evidence="3" type="ORF">ETQ85_05380</name>
</gene>
<dbReference type="PANTHER" id="PTHR30203">
    <property type="entry name" value="OUTER MEMBRANE CATION EFFLUX PROTEIN"/>
    <property type="match status" value="1"/>
</dbReference>
<evidence type="ECO:0000313" key="3">
    <source>
        <dbReference type="EMBL" id="TYC60832.1"/>
    </source>
</evidence>
<feature type="chain" id="PRO_5025641122" evidence="2">
    <location>
        <begin position="21"/>
        <end position="411"/>
    </location>
</feature>
<organism evidence="3 4">
    <name type="scientific">Zoogloea oleivorans</name>
    <dbReference type="NCBI Taxonomy" id="1552750"/>
    <lineage>
        <taxon>Bacteria</taxon>
        <taxon>Pseudomonadati</taxon>
        <taxon>Pseudomonadota</taxon>
        <taxon>Betaproteobacteria</taxon>
        <taxon>Rhodocyclales</taxon>
        <taxon>Zoogloeaceae</taxon>
        <taxon>Zoogloea</taxon>
    </lineage>
</organism>
<comment type="caution">
    <text evidence="3">The sequence shown here is derived from an EMBL/GenBank/DDBJ whole genome shotgun (WGS) entry which is preliminary data.</text>
</comment>
<feature type="signal peptide" evidence="2">
    <location>
        <begin position="1"/>
        <end position="20"/>
    </location>
</feature>
<name>A0A6C2D5E5_9RHOO</name>
<dbReference type="InterPro" id="IPR003423">
    <property type="entry name" value="OMP_efflux"/>
</dbReference>
<sequence>MLRKSFLAAALLLAAFPALSAPAAAAPSYSLQALRDAARANHPSLEAARALVEAGRAQVTSAGAYPNPEVEFLAGRTHARVPGASTGGAQSLAVTQRIDNPWQREARLDAAGFGLDARQAERRGFENDLLARLEQRFFELLRRQAEVRATKEDLSLAEQIRSKVAVRVDTGESPRYELIKADTELLNAQKSAESAVLRVAQARAGLRALVGVGLPVEFEVEGSLTRSPVVPPLDDLRAEVLARNPDLARSQAEVRRAERQLDLERLRRHPELALKVAEDRDSEMRNSRIGVTLSVPIWDRRQGPIAEAGALLAKSRSEQSAQELALVQALETAYRQYEIARTQVIALENGILREAEAALKVAEAAYRFGERGILDYLDAQRVFRAARNELIAARYELQLAVIDIERLRATQ</sequence>